<dbReference type="Proteomes" id="UP000310016">
    <property type="component" value="Unassembled WGS sequence"/>
</dbReference>
<sequence length="126" mass="13288">MNRISALAALCAALLLAACEPTPDPDAPKTSPVAQQQVDPAYVHNPLLDAPPPLYLSVIGDCGKQLFEDEQPGDVSACLAGIRERAKAQGLGDLTDAQLADMNVRNRWRHEQSKLQKAAEASGSGG</sequence>
<keyword evidence="3" id="KW-1185">Reference proteome</keyword>
<evidence type="ECO:0000313" key="2">
    <source>
        <dbReference type="EMBL" id="TJZ69031.1"/>
    </source>
</evidence>
<dbReference type="RefSeq" id="WP_136774314.1">
    <property type="nucleotide sequence ID" value="NZ_CP156074.1"/>
</dbReference>
<accession>A0A4U0PLK8</accession>
<evidence type="ECO:0000313" key="3">
    <source>
        <dbReference type="Proteomes" id="UP000310016"/>
    </source>
</evidence>
<protein>
    <recommendedName>
        <fullName evidence="4">Lipoprotein</fullName>
    </recommendedName>
</protein>
<feature type="chain" id="PRO_5020538880" description="Lipoprotein" evidence="1">
    <location>
        <begin position="18"/>
        <end position="126"/>
    </location>
</feature>
<dbReference type="AlphaFoldDB" id="A0A4U0PLK8"/>
<gene>
    <name evidence="2" type="ORF">FAZ21_15305</name>
</gene>
<evidence type="ECO:0008006" key="4">
    <source>
        <dbReference type="Google" id="ProtNLM"/>
    </source>
</evidence>
<reference evidence="2 3" key="1">
    <citation type="submission" date="2019-04" db="EMBL/GenBank/DDBJ databases">
        <title>Chitiniphilus eburnea sp. nov., a novel chitinolytic bacterium isolated from aquaculture sludge.</title>
        <authorList>
            <person name="Sheng M."/>
        </authorList>
    </citation>
    <scope>NUCLEOTIDE SEQUENCE [LARGE SCALE GENOMIC DNA]</scope>
    <source>
        <strain evidence="2 3">HX-2-15</strain>
    </source>
</reference>
<dbReference type="OrthoDB" id="8595473at2"/>
<organism evidence="2 3">
    <name type="scientific">Chitiniphilus eburneus</name>
    <dbReference type="NCBI Taxonomy" id="2571148"/>
    <lineage>
        <taxon>Bacteria</taxon>
        <taxon>Pseudomonadati</taxon>
        <taxon>Pseudomonadota</taxon>
        <taxon>Betaproteobacteria</taxon>
        <taxon>Neisseriales</taxon>
        <taxon>Chitinibacteraceae</taxon>
        <taxon>Chitiniphilus</taxon>
    </lineage>
</organism>
<evidence type="ECO:0000256" key="1">
    <source>
        <dbReference type="SAM" id="SignalP"/>
    </source>
</evidence>
<dbReference type="PROSITE" id="PS51257">
    <property type="entry name" value="PROKAR_LIPOPROTEIN"/>
    <property type="match status" value="1"/>
</dbReference>
<proteinExistence type="predicted"/>
<keyword evidence="1" id="KW-0732">Signal</keyword>
<comment type="caution">
    <text evidence="2">The sequence shown here is derived from an EMBL/GenBank/DDBJ whole genome shotgun (WGS) entry which is preliminary data.</text>
</comment>
<dbReference type="EMBL" id="SUMF01000022">
    <property type="protein sequence ID" value="TJZ69031.1"/>
    <property type="molecule type" value="Genomic_DNA"/>
</dbReference>
<name>A0A4U0PLK8_9NEIS</name>
<feature type="signal peptide" evidence="1">
    <location>
        <begin position="1"/>
        <end position="17"/>
    </location>
</feature>